<evidence type="ECO:0000313" key="4">
    <source>
        <dbReference type="Proteomes" id="UP001329151"/>
    </source>
</evidence>
<evidence type="ECO:0000256" key="1">
    <source>
        <dbReference type="SAM" id="SignalP"/>
    </source>
</evidence>
<keyword evidence="4" id="KW-1185">Reference proteome</keyword>
<organism evidence="3 4">
    <name type="scientific">Limnobacter thiooxidans</name>
    <dbReference type="NCBI Taxonomy" id="131080"/>
    <lineage>
        <taxon>Bacteria</taxon>
        <taxon>Pseudomonadati</taxon>
        <taxon>Pseudomonadota</taxon>
        <taxon>Betaproteobacteria</taxon>
        <taxon>Burkholderiales</taxon>
        <taxon>Burkholderiaceae</taxon>
        <taxon>Limnobacter</taxon>
    </lineage>
</organism>
<feature type="domain" description="DUF5666" evidence="2">
    <location>
        <begin position="48"/>
        <end position="105"/>
    </location>
</feature>
<evidence type="ECO:0000259" key="2">
    <source>
        <dbReference type="Pfam" id="PF18914"/>
    </source>
</evidence>
<dbReference type="AlphaFoldDB" id="A0AA86J1H9"/>
<name>A0AA86J1H9_9BURK</name>
<dbReference type="InterPro" id="IPR043724">
    <property type="entry name" value="DUF5666"/>
</dbReference>
<dbReference type="KEGG" id="lto:RGQ30_21040"/>
<dbReference type="Proteomes" id="UP001329151">
    <property type="component" value="Chromosome"/>
</dbReference>
<accession>A0AA86J1H9</accession>
<dbReference type="EMBL" id="AP028947">
    <property type="protein sequence ID" value="BET26603.1"/>
    <property type="molecule type" value="Genomic_DNA"/>
</dbReference>
<feature type="signal peptide" evidence="1">
    <location>
        <begin position="1"/>
        <end position="20"/>
    </location>
</feature>
<protein>
    <recommendedName>
        <fullName evidence="2">DUF5666 domain-containing protein</fullName>
    </recommendedName>
</protein>
<feature type="chain" id="PRO_5041741874" description="DUF5666 domain-containing protein" evidence="1">
    <location>
        <begin position="21"/>
        <end position="496"/>
    </location>
</feature>
<reference evidence="3 4" key="1">
    <citation type="submission" date="2023-10" db="EMBL/GenBank/DDBJ databases">
        <title>Complete Genome Sequence of Limnobacter thiooxidans CS-K2T, Isolated from freshwater lake sediments in Bavaria, Germany.</title>
        <authorList>
            <person name="Naruki M."/>
            <person name="Watanabe A."/>
            <person name="Warashina T."/>
            <person name="Morita T."/>
            <person name="Arakawa K."/>
        </authorList>
    </citation>
    <scope>NUCLEOTIDE SEQUENCE [LARGE SCALE GENOMIC DNA]</scope>
    <source>
        <strain evidence="3 4">CS-K2</strain>
    </source>
</reference>
<dbReference type="RefSeq" id="WP_130555937.1">
    <property type="nucleotide sequence ID" value="NZ_AP028947.1"/>
</dbReference>
<feature type="domain" description="DUF5666" evidence="2">
    <location>
        <begin position="113"/>
        <end position="176"/>
    </location>
</feature>
<feature type="domain" description="DUF5666" evidence="2">
    <location>
        <begin position="434"/>
        <end position="493"/>
    </location>
</feature>
<keyword evidence="1" id="KW-0732">Signal</keyword>
<dbReference type="Pfam" id="PF18914">
    <property type="entry name" value="DUF5666"/>
    <property type="match status" value="4"/>
</dbReference>
<dbReference type="PROSITE" id="PS51257">
    <property type="entry name" value="PROKAR_LIPOPROTEIN"/>
    <property type="match status" value="1"/>
</dbReference>
<feature type="domain" description="DUF5666" evidence="2">
    <location>
        <begin position="271"/>
        <end position="328"/>
    </location>
</feature>
<gene>
    <name evidence="3" type="ORF">RGQ30_21040</name>
</gene>
<sequence length="496" mass="51596">MNRQLPISLAVAFSSSLVLAACGGGGGSSTAANGTNTSPASTQLLGPVQGLGSVVVNGVRMSTLGSSVTDEDGHTFPQSKLGLGQVVLVAGDTNPDGLTGTATQINLVREFSGPVQSVGANTFSLLGQNFSVDTTTVFKTESSSVPGSLAQILAGDYVEVYAVRQSDGQYLATLVEEQSGKASLESGIEGRGLVGNLNTTAKTFTIGDLTVNYANVMVQGTLANGVAVRFKATQDPVYAMNGTATIVANSVQVKGIQNKLNTRTDQVEVTGFVESDAGDQNPATFTLAGLTIDVSAARYEGLTTLAVGNRVEVKGVLSNGVLMATKVETEEARESSRGGRYEFYGVAGNGAYSGNSNTLTFTIQGQSVVFSRAINQGTTNVCGISTMGSTPYVEVKGVLSNGVIQASKIECKSANRNDGDDNDKDFSGNRFEMEGVVSNYNSAAQEFTLNGTRVSVQNTRFKDGNLSQLSNGDRVEVKGALDANQVFQASELEFED</sequence>
<proteinExistence type="predicted"/>
<evidence type="ECO:0000313" key="3">
    <source>
        <dbReference type="EMBL" id="BET26603.1"/>
    </source>
</evidence>